<dbReference type="AlphaFoldDB" id="A0A499VGT1"/>
<evidence type="ECO:0000256" key="1">
    <source>
        <dbReference type="SAM" id="MobiDB-lite"/>
    </source>
</evidence>
<feature type="region of interest" description="Disordered" evidence="1">
    <location>
        <begin position="31"/>
        <end position="51"/>
    </location>
</feature>
<protein>
    <submittedName>
        <fullName evidence="2">Uncharacterized protein</fullName>
    </submittedName>
</protein>
<dbReference type="EMBL" id="AP019620">
    <property type="protein sequence ID" value="BBJ45367.1"/>
    <property type="molecule type" value="Genomic_DNA"/>
</dbReference>
<name>A0A499VGT1_9ACTN</name>
<sequence length="99" mass="10215">MAEHTSAVKAVDHATAGALVFDATLLPLPEHPGHHLILHNPRPGTDTQHEERDQAVVVGLSVAEHLPGLLDGRAAAVPIPISRPSSGATRSAEVTATSA</sequence>
<gene>
    <name evidence="2" type="ORF">SSPO_080850</name>
</gene>
<reference evidence="2 3" key="1">
    <citation type="journal article" date="2020" name="Int. J. Syst. Evol. Microbiol.">
        <title>Reclassification of Streptomyces castelarensis and Streptomyces sporoclivatus as later heterotypic synonyms of Streptomyces antimycoticus.</title>
        <authorList>
            <person name="Komaki H."/>
            <person name="Tamura T."/>
        </authorList>
    </citation>
    <scope>NUCLEOTIDE SEQUENCE [LARGE SCALE GENOMIC DNA]</scope>
    <source>
        <strain evidence="2 3">NBRC 100767</strain>
    </source>
</reference>
<proteinExistence type="predicted"/>
<accession>A0A499VGT1</accession>
<dbReference type="Proteomes" id="UP000463951">
    <property type="component" value="Chromosome"/>
</dbReference>
<evidence type="ECO:0000313" key="3">
    <source>
        <dbReference type="Proteomes" id="UP000463951"/>
    </source>
</evidence>
<evidence type="ECO:0000313" key="2">
    <source>
        <dbReference type="EMBL" id="BBJ45367.1"/>
    </source>
</evidence>
<organism evidence="2 3">
    <name type="scientific">Streptomyces antimycoticus</name>
    <dbReference type="NCBI Taxonomy" id="68175"/>
    <lineage>
        <taxon>Bacteria</taxon>
        <taxon>Bacillati</taxon>
        <taxon>Actinomycetota</taxon>
        <taxon>Actinomycetes</taxon>
        <taxon>Kitasatosporales</taxon>
        <taxon>Streptomycetaceae</taxon>
        <taxon>Streptomyces</taxon>
        <taxon>Streptomyces violaceusniger group</taxon>
    </lineage>
</organism>